<evidence type="ECO:0000313" key="3">
    <source>
        <dbReference type="Proteomes" id="UP001198220"/>
    </source>
</evidence>
<dbReference type="Gene3D" id="3.40.50.300">
    <property type="entry name" value="P-loop containing nucleotide triphosphate hydrolases"/>
    <property type="match status" value="1"/>
</dbReference>
<feature type="domain" description="Phosphoribulokinase/uridine kinase" evidence="1">
    <location>
        <begin position="287"/>
        <end position="485"/>
    </location>
</feature>
<dbReference type="InterPro" id="IPR027417">
    <property type="entry name" value="P-loop_NTPase"/>
</dbReference>
<keyword evidence="2" id="KW-0808">Transferase</keyword>
<accession>A0AAE3DAI4</accession>
<evidence type="ECO:0000313" key="2">
    <source>
        <dbReference type="EMBL" id="MCC2124596.1"/>
    </source>
</evidence>
<dbReference type="Proteomes" id="UP001198220">
    <property type="component" value="Unassembled WGS sequence"/>
</dbReference>
<dbReference type="RefSeq" id="WP_308458218.1">
    <property type="nucleotide sequence ID" value="NZ_JAJEPS010000001.1"/>
</dbReference>
<keyword evidence="3" id="KW-1185">Reference proteome</keyword>
<dbReference type="InterPro" id="IPR006083">
    <property type="entry name" value="PRK/URK"/>
</dbReference>
<organism evidence="2 3">
    <name type="scientific">Hominiventricola filiformis</name>
    <dbReference type="NCBI Taxonomy" id="2885352"/>
    <lineage>
        <taxon>Bacteria</taxon>
        <taxon>Bacillati</taxon>
        <taxon>Bacillota</taxon>
        <taxon>Clostridia</taxon>
        <taxon>Lachnospirales</taxon>
        <taxon>Lachnospiraceae</taxon>
        <taxon>Hominiventricola</taxon>
    </lineage>
</organism>
<gene>
    <name evidence="2" type="ORF">LKD36_00210</name>
</gene>
<dbReference type="SUPFAM" id="SSF52540">
    <property type="entry name" value="P-loop containing nucleoside triphosphate hydrolases"/>
    <property type="match status" value="1"/>
</dbReference>
<reference evidence="2 3" key="1">
    <citation type="submission" date="2021-10" db="EMBL/GenBank/DDBJ databases">
        <title>Anaerobic single-cell dispensing facilitates the cultivation of human gut bacteria.</title>
        <authorList>
            <person name="Afrizal A."/>
        </authorList>
    </citation>
    <scope>NUCLEOTIDE SEQUENCE [LARGE SCALE GENOMIC DNA]</scope>
    <source>
        <strain evidence="2 3">CLA-AA-H276</strain>
    </source>
</reference>
<proteinExistence type="predicted"/>
<dbReference type="EMBL" id="JAJEPS010000001">
    <property type="protein sequence ID" value="MCC2124596.1"/>
    <property type="molecule type" value="Genomic_DNA"/>
</dbReference>
<name>A0AAE3DAI4_9FIRM</name>
<comment type="caution">
    <text evidence="2">The sequence shown here is derived from an EMBL/GenBank/DDBJ whole genome shotgun (WGS) entry which is preliminary data.</text>
</comment>
<dbReference type="InterPro" id="IPR018163">
    <property type="entry name" value="Thr/Ala-tRNA-synth_IIc_edit"/>
</dbReference>
<dbReference type="GO" id="GO:0005524">
    <property type="term" value="F:ATP binding"/>
    <property type="evidence" value="ECO:0007669"/>
    <property type="project" value="InterPro"/>
</dbReference>
<protein>
    <submittedName>
        <fullName evidence="2">Nucleoside kinase</fullName>
    </submittedName>
</protein>
<dbReference type="Gene3D" id="3.30.980.10">
    <property type="entry name" value="Threonyl-trna Synthetase, Chain A, domain 2"/>
    <property type="match status" value="1"/>
</dbReference>
<dbReference type="Pfam" id="PF00485">
    <property type="entry name" value="PRK"/>
    <property type="match status" value="1"/>
</dbReference>
<dbReference type="SUPFAM" id="SSF55186">
    <property type="entry name" value="ThrRS/AlaRS common domain"/>
    <property type="match status" value="1"/>
</dbReference>
<evidence type="ECO:0000259" key="1">
    <source>
        <dbReference type="Pfam" id="PF00485"/>
    </source>
</evidence>
<dbReference type="AlphaFoldDB" id="A0AAE3DAI4"/>
<sequence length="550" mass="62621">MRQITVEGQTLNIKDGTTYLELAKNFQKKYDHDIVLVLENNKMRELFRKVKDGAAVTFLTTGQIDGYNTYRRSATLLLLKAIYDVEGMDAVRGMKVEFSAGEGYYVSSRKMPVNEETLARIENRMKELVSQNLPIEKRSIPVEEAIEHFTRHGMTDKARLFRFRRSSSVNVYLLDGFEDYYYGYMVPSTGYLKYFKLIPYDEGFVLEFPPRKTPETFGPFREQPKVFQTLKNSTKWGEILNVGTVGALNEQISEGNVGNIILAQEAIMEKGLGDIAAEIASRPDKKLIMIAGPSSSGKTTFSHRLSIQLMAHGLKPHPIAVDNYFVERVDTPKDENGQYNFECLEAMDIELFNQQMSALLRGEKVFMPTFNFVTGMKEYKGNSLKLGPEDVLVIEGIHCLNDALSYSLPAENKFKIYVSALTQMNIDEHNRIPTTDGRLIRRMVRDARTRGASAQKTISMWPSVRRGEDENIFPYQESADVVFNSALIYELAVLKQYAEPLLFGIRPEDPEYLEAKRLLKFLNYFQGIDSNLIPGNSILREFIGGSFFPV</sequence>
<keyword evidence="2" id="KW-0418">Kinase</keyword>
<dbReference type="CDD" id="cd02028">
    <property type="entry name" value="UMPK_like"/>
    <property type="match status" value="1"/>
</dbReference>
<dbReference type="GO" id="GO:0016301">
    <property type="term" value="F:kinase activity"/>
    <property type="evidence" value="ECO:0007669"/>
    <property type="project" value="UniProtKB-KW"/>
</dbReference>
<dbReference type="PANTHER" id="PTHR10285">
    <property type="entry name" value="URIDINE KINASE"/>
    <property type="match status" value="1"/>
</dbReference>